<organism evidence="1 2">
    <name type="scientific">Janthinobacterium psychrotolerans</name>
    <dbReference type="NCBI Taxonomy" id="1747903"/>
    <lineage>
        <taxon>Bacteria</taxon>
        <taxon>Pseudomonadati</taxon>
        <taxon>Pseudomonadota</taxon>
        <taxon>Betaproteobacteria</taxon>
        <taxon>Burkholderiales</taxon>
        <taxon>Oxalobacteraceae</taxon>
        <taxon>Janthinobacterium</taxon>
    </lineage>
</organism>
<accession>A0A1A7C1W9</accession>
<keyword evidence="2" id="KW-1185">Reference proteome</keyword>
<proteinExistence type="predicted"/>
<protein>
    <submittedName>
        <fullName evidence="1">Uncharacterized protein</fullName>
    </submittedName>
</protein>
<evidence type="ECO:0000313" key="1">
    <source>
        <dbReference type="EMBL" id="OBV38730.1"/>
    </source>
</evidence>
<gene>
    <name evidence="1" type="ORF">ASR47_100746</name>
</gene>
<name>A0A1A7C1W9_9BURK</name>
<dbReference type="Proteomes" id="UP000092713">
    <property type="component" value="Unassembled WGS sequence"/>
</dbReference>
<dbReference type="STRING" id="1747903.ASR47_100746"/>
<sequence length="120" mass="13181">MLGWWTVITTETLAQRALPGAGNKEATLATWESGLGGMDWIVALCKQGKAEQHSFNGYPNRFTAPASEILPILARGIREHLGHFDGPEPSAWKGSATVHQDRIDACAHEQMLLVEVWDQS</sequence>
<dbReference type="AlphaFoldDB" id="A0A1A7C1W9"/>
<dbReference type="OrthoDB" id="4259997at2"/>
<reference evidence="1 2" key="1">
    <citation type="submission" date="2016-04" db="EMBL/GenBank/DDBJ databases">
        <title>Draft genome sequence of Janthinobacterium psychrotolerans sp. nov., isolated from freshwater sediments in Denmark.</title>
        <authorList>
            <person name="Gong X."/>
            <person name="Skrivergaard S."/>
            <person name="Korsgaard B.S."/>
            <person name="Schreiber L."/>
            <person name="Marshall I.P."/>
            <person name="Finster K."/>
            <person name="Schramm A."/>
        </authorList>
    </citation>
    <scope>NUCLEOTIDE SEQUENCE [LARGE SCALE GENOMIC DNA]</scope>
    <source>
        <strain evidence="1 2">S3-2</strain>
    </source>
</reference>
<dbReference type="EMBL" id="LOCQ01000056">
    <property type="protein sequence ID" value="OBV38730.1"/>
    <property type="molecule type" value="Genomic_DNA"/>
</dbReference>
<evidence type="ECO:0000313" key="2">
    <source>
        <dbReference type="Proteomes" id="UP000092713"/>
    </source>
</evidence>
<comment type="caution">
    <text evidence="1">The sequence shown here is derived from an EMBL/GenBank/DDBJ whole genome shotgun (WGS) entry which is preliminary data.</text>
</comment>
<dbReference type="RefSeq" id="WP_065308456.1">
    <property type="nucleotide sequence ID" value="NZ_LOCQ01000056.1"/>
</dbReference>